<reference evidence="11 12" key="1">
    <citation type="submission" date="2019-03" db="EMBL/GenBank/DDBJ databases">
        <authorList>
            <consortium name="Pathogen Informatics"/>
        </authorList>
    </citation>
    <scope>NUCLEOTIDE SEQUENCE [LARGE SCALE GENOMIC DNA]</scope>
    <source>
        <strain evidence="11 12">NCTC12282</strain>
    </source>
</reference>
<dbReference type="SMART" id="SM00382">
    <property type="entry name" value="AAA"/>
    <property type="match status" value="1"/>
</dbReference>
<dbReference type="SUPFAM" id="SSF52540">
    <property type="entry name" value="P-loop containing nucleoside triphosphate hydrolases"/>
    <property type="match status" value="1"/>
</dbReference>
<feature type="domain" description="ABC transporter" evidence="10">
    <location>
        <begin position="8"/>
        <end position="255"/>
    </location>
</feature>
<dbReference type="GO" id="GO:0016887">
    <property type="term" value="F:ATP hydrolysis activity"/>
    <property type="evidence" value="ECO:0007669"/>
    <property type="project" value="InterPro"/>
</dbReference>
<dbReference type="InterPro" id="IPR027417">
    <property type="entry name" value="P-loop_NTPase"/>
</dbReference>
<evidence type="ECO:0000256" key="3">
    <source>
        <dbReference type="ARBA" id="ARBA00022448"/>
    </source>
</evidence>
<dbReference type="Gene3D" id="3.40.50.300">
    <property type="entry name" value="P-loop containing nucleotide triphosphate hydrolases"/>
    <property type="match status" value="1"/>
</dbReference>
<dbReference type="GO" id="GO:0005886">
    <property type="term" value="C:plasma membrane"/>
    <property type="evidence" value="ECO:0007669"/>
    <property type="project" value="UniProtKB-SubCell"/>
</dbReference>
<dbReference type="Pfam" id="PF00005">
    <property type="entry name" value="ABC_tran"/>
    <property type="match status" value="1"/>
</dbReference>
<evidence type="ECO:0000256" key="9">
    <source>
        <dbReference type="ARBA" id="ARBA00047356"/>
    </source>
</evidence>
<dbReference type="InterPro" id="IPR003593">
    <property type="entry name" value="AAA+_ATPase"/>
</dbReference>
<organism evidence="11 12">
    <name type="scientific">Budvicia aquatica</name>
    <dbReference type="NCBI Taxonomy" id="82979"/>
    <lineage>
        <taxon>Bacteria</taxon>
        <taxon>Pseudomonadati</taxon>
        <taxon>Pseudomonadota</taxon>
        <taxon>Gammaproteobacteria</taxon>
        <taxon>Enterobacterales</taxon>
        <taxon>Budviciaceae</taxon>
        <taxon>Budvicia</taxon>
    </lineage>
</organism>
<keyword evidence="5" id="KW-0547">Nucleotide-binding</keyword>
<dbReference type="InterPro" id="IPR003439">
    <property type="entry name" value="ABC_transporter-like_ATP-bd"/>
</dbReference>
<evidence type="ECO:0000256" key="6">
    <source>
        <dbReference type="ARBA" id="ARBA00022840"/>
    </source>
</evidence>
<dbReference type="InterPro" id="IPR050388">
    <property type="entry name" value="ABC_Ni/Peptide_Import"/>
</dbReference>
<proteinExistence type="inferred from homology"/>
<dbReference type="CDD" id="cd03257">
    <property type="entry name" value="ABC_NikE_OppD_transporters"/>
    <property type="match status" value="1"/>
</dbReference>
<protein>
    <recommendedName>
        <fullName evidence="8">ABC-type dipeptide transporter</fullName>
        <ecNumber evidence="8">7.4.2.9</ecNumber>
    </recommendedName>
</protein>
<evidence type="ECO:0000313" key="11">
    <source>
        <dbReference type="EMBL" id="VFS50178.1"/>
    </source>
</evidence>
<keyword evidence="7" id="KW-0472">Membrane</keyword>
<gene>
    <name evidence="11" type="primary">gsiA_3</name>
    <name evidence="11" type="ORF">NCTC12282_04373</name>
</gene>
<dbReference type="PROSITE" id="PS00211">
    <property type="entry name" value="ABC_TRANSPORTER_1"/>
    <property type="match status" value="1"/>
</dbReference>
<dbReference type="Proteomes" id="UP000373449">
    <property type="component" value="Unassembled WGS sequence"/>
</dbReference>
<dbReference type="GO" id="GO:0005524">
    <property type="term" value="F:ATP binding"/>
    <property type="evidence" value="ECO:0007669"/>
    <property type="project" value="UniProtKB-KW"/>
</dbReference>
<sequence length="276" mass="31595">MMREDTLLQVKGLSVYDSRYQRTLVNDIHFSLKRHDCIAIVGESGSGKSLLCKSIIGLQSRWLNISGEVQFQRVNLLTLSANQWTAIRGKQIGFVMQDAMSAFDPLYSIGNQITETLSHHFTLSPNELMDRARTLLSNMQLHNIDELWKKYPHQLSGGMLQRVMIALTLASEPVLIVADEPTTSLDCITQYEIIRQFAQWRIEKSTSMIFVTHDLALVRELAQYVVVMKDGHIVEQGITDKIFDAPAHNYTRHLIDTRRRLSQKFNRLIQGMPHVT</sequence>
<evidence type="ECO:0000313" key="12">
    <source>
        <dbReference type="Proteomes" id="UP000373449"/>
    </source>
</evidence>
<dbReference type="AlphaFoldDB" id="A0A484ZQI3"/>
<keyword evidence="6 11" id="KW-0067">ATP-binding</keyword>
<evidence type="ECO:0000259" key="10">
    <source>
        <dbReference type="PROSITE" id="PS50893"/>
    </source>
</evidence>
<evidence type="ECO:0000256" key="5">
    <source>
        <dbReference type="ARBA" id="ARBA00022741"/>
    </source>
</evidence>
<evidence type="ECO:0000256" key="4">
    <source>
        <dbReference type="ARBA" id="ARBA00022475"/>
    </source>
</evidence>
<comment type="similarity">
    <text evidence="2">Belongs to the ABC transporter superfamily.</text>
</comment>
<keyword evidence="3" id="KW-0813">Transport</keyword>
<dbReference type="EMBL" id="CAADJA010000002">
    <property type="protein sequence ID" value="VFS50178.1"/>
    <property type="molecule type" value="Genomic_DNA"/>
</dbReference>
<keyword evidence="4" id="KW-1003">Cell membrane</keyword>
<dbReference type="InterPro" id="IPR017871">
    <property type="entry name" value="ABC_transporter-like_CS"/>
</dbReference>
<comment type="subcellular location">
    <subcellularLocation>
        <location evidence="1">Cell inner membrane</location>
        <topology evidence="1">Peripheral membrane protein</topology>
    </subcellularLocation>
</comment>
<dbReference type="EC" id="7.4.2.9" evidence="8"/>
<keyword evidence="11" id="KW-0378">Hydrolase</keyword>
<evidence type="ECO:0000256" key="2">
    <source>
        <dbReference type="ARBA" id="ARBA00005417"/>
    </source>
</evidence>
<evidence type="ECO:0000256" key="8">
    <source>
        <dbReference type="ARBA" id="ARBA00038852"/>
    </source>
</evidence>
<dbReference type="PANTHER" id="PTHR43297">
    <property type="entry name" value="OLIGOPEPTIDE TRANSPORT ATP-BINDING PROTEIN APPD"/>
    <property type="match status" value="1"/>
</dbReference>
<comment type="catalytic activity">
    <reaction evidence="9">
        <text>a dipeptide(out) + ATP + H2O = a dipeptide(in) + ADP + phosphate + H(+)</text>
        <dbReference type="Rhea" id="RHEA:23120"/>
        <dbReference type="ChEBI" id="CHEBI:15377"/>
        <dbReference type="ChEBI" id="CHEBI:15378"/>
        <dbReference type="ChEBI" id="CHEBI:30616"/>
        <dbReference type="ChEBI" id="CHEBI:43474"/>
        <dbReference type="ChEBI" id="CHEBI:90799"/>
        <dbReference type="ChEBI" id="CHEBI:456216"/>
        <dbReference type="EC" id="7.4.2.9"/>
    </reaction>
</comment>
<accession>A0A484ZQI3</accession>
<evidence type="ECO:0000256" key="7">
    <source>
        <dbReference type="ARBA" id="ARBA00023136"/>
    </source>
</evidence>
<dbReference type="RefSeq" id="WP_227659948.1">
    <property type="nucleotide sequence ID" value="NZ_CAADJA010000002.1"/>
</dbReference>
<name>A0A484ZQI3_9GAMM</name>
<evidence type="ECO:0000256" key="1">
    <source>
        <dbReference type="ARBA" id="ARBA00004417"/>
    </source>
</evidence>
<dbReference type="PROSITE" id="PS50893">
    <property type="entry name" value="ABC_TRANSPORTER_2"/>
    <property type="match status" value="1"/>
</dbReference>
<dbReference type="PANTHER" id="PTHR43297:SF2">
    <property type="entry name" value="DIPEPTIDE TRANSPORT ATP-BINDING PROTEIN DPPD"/>
    <property type="match status" value="1"/>
</dbReference>